<organism evidence="8 9">
    <name type="scientific">Hufsiella ginkgonis</name>
    <dbReference type="NCBI Taxonomy" id="2695274"/>
    <lineage>
        <taxon>Bacteria</taxon>
        <taxon>Pseudomonadati</taxon>
        <taxon>Bacteroidota</taxon>
        <taxon>Sphingobacteriia</taxon>
        <taxon>Sphingobacteriales</taxon>
        <taxon>Sphingobacteriaceae</taxon>
        <taxon>Hufsiella</taxon>
    </lineage>
</organism>
<evidence type="ECO:0000256" key="6">
    <source>
        <dbReference type="ARBA" id="ARBA00038001"/>
    </source>
</evidence>
<sequence>MERNWIKVSPPITGAEDFVKPVLADGKKLALVFGDGKYFATQSYCPHAGADLSRGWCKSGKLICPHHRYEYDLVTGRGNPLQGDYIDVYPVEARADGIYVGFEVKKSLWERFFGK</sequence>
<dbReference type="Gene3D" id="2.102.10.10">
    <property type="entry name" value="Rieske [2Fe-2S] iron-sulphur domain"/>
    <property type="match status" value="1"/>
</dbReference>
<accession>A0A7K1XXL1</accession>
<comment type="similarity">
    <text evidence="6">Belongs to the bacterial ring-hydroxylating dioxygenase ferredoxin component family.</text>
</comment>
<dbReference type="PANTHER" id="PTHR21496">
    <property type="entry name" value="FERREDOXIN-RELATED"/>
    <property type="match status" value="1"/>
</dbReference>
<keyword evidence="9" id="KW-1185">Reference proteome</keyword>
<evidence type="ECO:0000256" key="2">
    <source>
        <dbReference type="ARBA" id="ARBA00022723"/>
    </source>
</evidence>
<keyword evidence="3" id="KW-0408">Iron</keyword>
<evidence type="ECO:0000256" key="5">
    <source>
        <dbReference type="ARBA" id="ARBA00034078"/>
    </source>
</evidence>
<dbReference type="RefSeq" id="WP_160906651.1">
    <property type="nucleotide sequence ID" value="NZ_WVHS01000002.1"/>
</dbReference>
<evidence type="ECO:0000256" key="4">
    <source>
        <dbReference type="ARBA" id="ARBA00023014"/>
    </source>
</evidence>
<proteinExistence type="inferred from homology"/>
<dbReference type="AlphaFoldDB" id="A0A7K1XXL1"/>
<dbReference type="InterPro" id="IPR036922">
    <property type="entry name" value="Rieske_2Fe-2S_sf"/>
</dbReference>
<comment type="cofactor">
    <cofactor evidence="5">
        <name>[2Fe-2S] cluster</name>
        <dbReference type="ChEBI" id="CHEBI:190135"/>
    </cofactor>
</comment>
<dbReference type="Pfam" id="PF00355">
    <property type="entry name" value="Rieske"/>
    <property type="match status" value="1"/>
</dbReference>
<dbReference type="Proteomes" id="UP000451233">
    <property type="component" value="Unassembled WGS sequence"/>
</dbReference>
<dbReference type="PROSITE" id="PS51296">
    <property type="entry name" value="RIESKE"/>
    <property type="match status" value="1"/>
</dbReference>
<keyword evidence="2" id="KW-0479">Metal-binding</keyword>
<comment type="caution">
    <text evidence="8">The sequence shown here is derived from an EMBL/GenBank/DDBJ whole genome shotgun (WGS) entry which is preliminary data.</text>
</comment>
<dbReference type="EMBL" id="WVHS01000002">
    <property type="protein sequence ID" value="MXV15673.1"/>
    <property type="molecule type" value="Genomic_DNA"/>
</dbReference>
<evidence type="ECO:0000256" key="3">
    <source>
        <dbReference type="ARBA" id="ARBA00023004"/>
    </source>
</evidence>
<dbReference type="GO" id="GO:0046872">
    <property type="term" value="F:metal ion binding"/>
    <property type="evidence" value="ECO:0007669"/>
    <property type="project" value="UniProtKB-KW"/>
</dbReference>
<name>A0A7K1XXL1_9SPHI</name>
<keyword evidence="4" id="KW-0411">Iron-sulfur</keyword>
<evidence type="ECO:0000313" key="9">
    <source>
        <dbReference type="Proteomes" id="UP000451233"/>
    </source>
</evidence>
<dbReference type="PANTHER" id="PTHR21496:SF0">
    <property type="entry name" value="RIESKE DOMAIN-CONTAINING PROTEIN"/>
    <property type="match status" value="1"/>
</dbReference>
<evidence type="ECO:0000256" key="1">
    <source>
        <dbReference type="ARBA" id="ARBA00022714"/>
    </source>
</evidence>
<evidence type="ECO:0000259" key="7">
    <source>
        <dbReference type="PROSITE" id="PS51296"/>
    </source>
</evidence>
<keyword evidence="1" id="KW-0001">2Fe-2S</keyword>
<dbReference type="InterPro" id="IPR017941">
    <property type="entry name" value="Rieske_2Fe-2S"/>
</dbReference>
<feature type="domain" description="Rieske" evidence="7">
    <location>
        <begin position="3"/>
        <end position="100"/>
    </location>
</feature>
<reference evidence="8 9" key="1">
    <citation type="submission" date="2019-11" db="EMBL/GenBank/DDBJ databases">
        <title>Pedobacter sp. HMF7056 Genome sequencing and assembly.</title>
        <authorList>
            <person name="Kang H."/>
            <person name="Kim H."/>
            <person name="Joh K."/>
        </authorList>
    </citation>
    <scope>NUCLEOTIDE SEQUENCE [LARGE SCALE GENOMIC DNA]</scope>
    <source>
        <strain evidence="8 9">HMF7056</strain>
    </source>
</reference>
<dbReference type="CDD" id="cd03467">
    <property type="entry name" value="Rieske"/>
    <property type="match status" value="1"/>
</dbReference>
<protein>
    <submittedName>
        <fullName evidence="8">Rieske 2Fe-2S domain-containing protein</fullName>
    </submittedName>
</protein>
<evidence type="ECO:0000313" key="8">
    <source>
        <dbReference type="EMBL" id="MXV15673.1"/>
    </source>
</evidence>
<gene>
    <name evidence="8" type="ORF">GS398_10185</name>
</gene>
<dbReference type="GO" id="GO:0051537">
    <property type="term" value="F:2 iron, 2 sulfur cluster binding"/>
    <property type="evidence" value="ECO:0007669"/>
    <property type="project" value="UniProtKB-KW"/>
</dbReference>
<dbReference type="SUPFAM" id="SSF50022">
    <property type="entry name" value="ISP domain"/>
    <property type="match status" value="1"/>
</dbReference>